<dbReference type="InterPro" id="IPR001054">
    <property type="entry name" value="A/G_cyclase"/>
</dbReference>
<protein>
    <recommendedName>
        <fullName evidence="7">Adenylate/guanylate cyclase domain-containing protein</fullName>
    </recommendedName>
</protein>
<dbReference type="InterPro" id="IPR000253">
    <property type="entry name" value="FHA_dom"/>
</dbReference>
<dbReference type="Gene3D" id="2.60.200.20">
    <property type="match status" value="1"/>
</dbReference>
<dbReference type="RefSeq" id="WP_234884110.1">
    <property type="nucleotide sequence ID" value="NZ_AP022577.1"/>
</dbReference>
<gene>
    <name evidence="5" type="ORF">MAUB_47150</name>
</gene>
<dbReference type="CDD" id="cd07302">
    <property type="entry name" value="CHD"/>
    <property type="match status" value="1"/>
</dbReference>
<dbReference type="InterPro" id="IPR008984">
    <property type="entry name" value="SMAD_FHA_dom_sf"/>
</dbReference>
<dbReference type="EMBL" id="AP022577">
    <property type="protein sequence ID" value="BBX86842.1"/>
    <property type="molecule type" value="Genomic_DNA"/>
</dbReference>
<dbReference type="InterPro" id="IPR050923">
    <property type="entry name" value="Cell_Proc_Reg/RNA_Proc"/>
</dbReference>
<dbReference type="CDD" id="cd00060">
    <property type="entry name" value="FHA"/>
    <property type="match status" value="1"/>
</dbReference>
<sequence length="337" mass="35768">MSDAPVEGPLGYLDVSAPGVPQRRVPIFGQLFVGRECAGITPARRMVVDDPQISRNHLEVRLDAETTRAFVIDTSTNGTRINGMRLERAVPMPIKSGDVICLGDLTLRFDSARFTGSSYADPGLTRARIDLTPMVMVVGDIVNYSTLSEVTDPAVIASGLNVLWGDLSAILRAHRGTLNHYAGDALYAVWEPSAVPDAVALAITFALVANERVGVLGPALPLRNPDGSPIQMGWAIVQGEAALSAMTRSVEAVIGDSTNVAFRLSGLAGRDGRAAVMVTAAVQHAVRDRFAWGPPEQLLLKGRQGLETVYPVLAAAAAQQPTPTDGATSRRTDPSPR</sequence>
<dbReference type="SMART" id="SM00240">
    <property type="entry name" value="FHA"/>
    <property type="match status" value="1"/>
</dbReference>
<name>A0ABN5Z0J5_9MYCO</name>
<dbReference type="SUPFAM" id="SSF49879">
    <property type="entry name" value="SMAD/FHA domain"/>
    <property type="match status" value="1"/>
</dbReference>
<dbReference type="SUPFAM" id="SSF55073">
    <property type="entry name" value="Nucleotide cyclase"/>
    <property type="match status" value="1"/>
</dbReference>
<evidence type="ECO:0000259" key="4">
    <source>
        <dbReference type="PROSITE" id="PS50125"/>
    </source>
</evidence>
<evidence type="ECO:0000259" key="3">
    <source>
        <dbReference type="PROSITE" id="PS50006"/>
    </source>
</evidence>
<accession>A0ABN5Z0J5</accession>
<dbReference type="PROSITE" id="PS50006">
    <property type="entry name" value="FHA_DOMAIN"/>
    <property type="match status" value="1"/>
</dbReference>
<dbReference type="Proteomes" id="UP000465609">
    <property type="component" value="Chromosome"/>
</dbReference>
<dbReference type="PROSITE" id="PS50125">
    <property type="entry name" value="GUANYLATE_CYCLASE_2"/>
    <property type="match status" value="1"/>
</dbReference>
<dbReference type="PANTHER" id="PTHR23308">
    <property type="entry name" value="NUCLEAR INHIBITOR OF PROTEIN PHOSPHATASE-1"/>
    <property type="match status" value="1"/>
</dbReference>
<keyword evidence="6" id="KW-1185">Reference proteome</keyword>
<evidence type="ECO:0000313" key="5">
    <source>
        <dbReference type="EMBL" id="BBX86842.1"/>
    </source>
</evidence>
<evidence type="ECO:0000256" key="2">
    <source>
        <dbReference type="SAM" id="MobiDB-lite"/>
    </source>
</evidence>
<feature type="domain" description="FHA" evidence="3">
    <location>
        <begin position="31"/>
        <end position="86"/>
    </location>
</feature>
<feature type="compositionally biased region" description="Basic and acidic residues" evidence="2">
    <location>
        <begin position="328"/>
        <end position="337"/>
    </location>
</feature>
<reference evidence="5 6" key="1">
    <citation type="journal article" date="2019" name="Emerg. Microbes Infect.">
        <title>Comprehensive subspecies identification of 175 nontuberculous mycobacteria species based on 7547 genomic profiles.</title>
        <authorList>
            <person name="Matsumoto Y."/>
            <person name="Kinjo T."/>
            <person name="Motooka D."/>
            <person name="Nabeya D."/>
            <person name="Jung N."/>
            <person name="Uechi K."/>
            <person name="Horii T."/>
            <person name="Iida T."/>
            <person name="Fujita J."/>
            <person name="Nakamura S."/>
        </authorList>
    </citation>
    <scope>NUCLEOTIDE SEQUENCE [LARGE SCALE GENOMIC DNA]</scope>
    <source>
        <strain evidence="5 6">JCM 15296</strain>
    </source>
</reference>
<dbReference type="InterPro" id="IPR029787">
    <property type="entry name" value="Nucleotide_cyclase"/>
</dbReference>
<feature type="domain" description="Guanylate cyclase" evidence="4">
    <location>
        <begin position="135"/>
        <end position="265"/>
    </location>
</feature>
<feature type="region of interest" description="Disordered" evidence="2">
    <location>
        <begin position="317"/>
        <end position="337"/>
    </location>
</feature>
<dbReference type="Pfam" id="PF00498">
    <property type="entry name" value="FHA"/>
    <property type="match status" value="1"/>
</dbReference>
<evidence type="ECO:0008006" key="7">
    <source>
        <dbReference type="Google" id="ProtNLM"/>
    </source>
</evidence>
<proteinExistence type="predicted"/>
<evidence type="ECO:0000256" key="1">
    <source>
        <dbReference type="ARBA" id="ARBA00022553"/>
    </source>
</evidence>
<organism evidence="5 6">
    <name type="scientific">Mycolicibacterium aubagnense</name>
    <dbReference type="NCBI Taxonomy" id="319707"/>
    <lineage>
        <taxon>Bacteria</taxon>
        <taxon>Bacillati</taxon>
        <taxon>Actinomycetota</taxon>
        <taxon>Actinomycetes</taxon>
        <taxon>Mycobacteriales</taxon>
        <taxon>Mycobacteriaceae</taxon>
        <taxon>Mycolicibacterium</taxon>
    </lineage>
</organism>
<evidence type="ECO:0000313" key="6">
    <source>
        <dbReference type="Proteomes" id="UP000465609"/>
    </source>
</evidence>
<dbReference type="Gene3D" id="3.30.70.1230">
    <property type="entry name" value="Nucleotide cyclase"/>
    <property type="match status" value="1"/>
</dbReference>
<keyword evidence="1" id="KW-0597">Phosphoprotein</keyword>